<feature type="domain" description="Calcineurin-like phosphoesterase" evidence="1">
    <location>
        <begin position="53"/>
        <end position="181"/>
    </location>
</feature>
<sequence length="290" mass="33289">MNRQILVAIVVSILIYGCTNKETENNEYSFFVAGHVYGHPGESKDNIGVHPPFKDKLDLIKNNNLIEFGVFTGDIVEDGTNEKEWDELDADIAYTNKKVYFAPGNHDIGNSKGRAIFKRRYGDTYYSFKHKNDLIIVLDPNLDKWNISGNQLEWLKNTMASEGTRIDNVFVFFHQVLWWEKDNEFKNFKLNSLSGRGEEINFWTIIYPLFEELEKPVYMFAGDAGVKDHGYMYHKNGNVTLIASGMGGRIEDNFILVDIQKDKTVHFQLIALNGENQNALGKLEDYVLPQ</sequence>
<reference evidence="2" key="1">
    <citation type="submission" date="2018-06" db="EMBL/GenBank/DDBJ databases">
        <authorList>
            <person name="Zhirakovskaya E."/>
        </authorList>
    </citation>
    <scope>NUCLEOTIDE SEQUENCE</scope>
</reference>
<accession>A0A3B0U9Z0</accession>
<dbReference type="PROSITE" id="PS51257">
    <property type="entry name" value="PROKAR_LIPOPROTEIN"/>
    <property type="match status" value="1"/>
</dbReference>
<name>A0A3B0U9Z0_9ZZZZ</name>
<dbReference type="Pfam" id="PF00149">
    <property type="entry name" value="Metallophos"/>
    <property type="match status" value="1"/>
</dbReference>
<dbReference type="AlphaFoldDB" id="A0A3B0U9Z0"/>
<dbReference type="Gene3D" id="3.60.21.10">
    <property type="match status" value="1"/>
</dbReference>
<dbReference type="PANTHER" id="PTHR43143">
    <property type="entry name" value="METALLOPHOSPHOESTERASE, CALCINEURIN SUPERFAMILY"/>
    <property type="match status" value="1"/>
</dbReference>
<protein>
    <recommendedName>
        <fullName evidence="1">Calcineurin-like phosphoesterase domain-containing protein</fullName>
    </recommendedName>
</protein>
<dbReference type="InterPro" id="IPR051918">
    <property type="entry name" value="STPP_CPPED1"/>
</dbReference>
<proteinExistence type="predicted"/>
<dbReference type="EMBL" id="UOEL01000144">
    <property type="protein sequence ID" value="VAW17524.1"/>
    <property type="molecule type" value="Genomic_DNA"/>
</dbReference>
<dbReference type="InterPro" id="IPR004843">
    <property type="entry name" value="Calcineurin-like_PHP"/>
</dbReference>
<evidence type="ECO:0000259" key="1">
    <source>
        <dbReference type="Pfam" id="PF00149"/>
    </source>
</evidence>
<organism evidence="2">
    <name type="scientific">hydrothermal vent metagenome</name>
    <dbReference type="NCBI Taxonomy" id="652676"/>
    <lineage>
        <taxon>unclassified sequences</taxon>
        <taxon>metagenomes</taxon>
        <taxon>ecological metagenomes</taxon>
    </lineage>
</organism>
<evidence type="ECO:0000313" key="2">
    <source>
        <dbReference type="EMBL" id="VAW17524.1"/>
    </source>
</evidence>
<dbReference type="PANTHER" id="PTHR43143:SF1">
    <property type="entry name" value="SERINE_THREONINE-PROTEIN PHOSPHATASE CPPED1"/>
    <property type="match status" value="1"/>
</dbReference>
<gene>
    <name evidence="2" type="ORF">MNBD_BACTEROID03-1947</name>
</gene>
<dbReference type="GO" id="GO:0016787">
    <property type="term" value="F:hydrolase activity"/>
    <property type="evidence" value="ECO:0007669"/>
    <property type="project" value="InterPro"/>
</dbReference>
<dbReference type="SUPFAM" id="SSF56300">
    <property type="entry name" value="Metallo-dependent phosphatases"/>
    <property type="match status" value="1"/>
</dbReference>
<dbReference type="InterPro" id="IPR029052">
    <property type="entry name" value="Metallo-depent_PP-like"/>
</dbReference>